<keyword evidence="2" id="KW-0812">Transmembrane</keyword>
<feature type="transmembrane region" description="Helical" evidence="2">
    <location>
        <begin position="124"/>
        <end position="144"/>
    </location>
</feature>
<keyword evidence="2" id="KW-1133">Transmembrane helix</keyword>
<reference evidence="3 4" key="1">
    <citation type="submission" date="2015-03" db="EMBL/GenBank/DDBJ databases">
        <title>Genome sequence of Variovorax paradoxus TBEA6.</title>
        <authorList>
            <person name="Poehlein A."/>
            <person name="Schuldes J."/>
            <person name="Wuebbeler J.H."/>
            <person name="Hiessl S."/>
            <person name="Steinbuechel A."/>
            <person name="Daniel R."/>
        </authorList>
    </citation>
    <scope>NUCLEOTIDE SEQUENCE [LARGE SCALE GENOMIC DNA]</scope>
    <source>
        <strain evidence="3 4">TBEA6</strain>
    </source>
</reference>
<dbReference type="RefSeq" id="WP_047784537.1">
    <property type="nucleotide sequence ID" value="NZ_JZWI01000010.1"/>
</dbReference>
<accession>A0A0H2M3A5</accession>
<dbReference type="Proteomes" id="UP000035170">
    <property type="component" value="Unassembled WGS sequence"/>
</dbReference>
<name>A0A0H2M3A5_VARPD</name>
<protein>
    <submittedName>
        <fullName evidence="3">Uncharacterized protein</fullName>
    </submittedName>
</protein>
<dbReference type="PANTHER" id="PTHR36838">
    <property type="entry name" value="AUXIN EFFLUX CARRIER FAMILY PROTEIN"/>
    <property type="match status" value="1"/>
</dbReference>
<keyword evidence="1" id="KW-0813">Transport</keyword>
<feature type="transmembrane region" description="Helical" evidence="2">
    <location>
        <begin position="156"/>
        <end position="174"/>
    </location>
</feature>
<evidence type="ECO:0000313" key="3">
    <source>
        <dbReference type="EMBL" id="KLN56641.1"/>
    </source>
</evidence>
<dbReference type="PATRIC" id="fig|34073.19.peg.2276"/>
<evidence type="ECO:0000256" key="1">
    <source>
        <dbReference type="ARBA" id="ARBA00022448"/>
    </source>
</evidence>
<feature type="transmembrane region" description="Helical" evidence="2">
    <location>
        <begin position="257"/>
        <end position="274"/>
    </location>
</feature>
<feature type="transmembrane region" description="Helical" evidence="2">
    <location>
        <begin position="225"/>
        <end position="245"/>
    </location>
</feature>
<gene>
    <name evidence="3" type="ORF">VPARA_22200</name>
</gene>
<dbReference type="AlphaFoldDB" id="A0A0H2M3A5"/>
<feature type="transmembrane region" description="Helical" evidence="2">
    <location>
        <begin position="186"/>
        <end position="213"/>
    </location>
</feature>
<dbReference type="EMBL" id="JZWI01000010">
    <property type="protein sequence ID" value="KLN56641.1"/>
    <property type="molecule type" value="Genomic_DNA"/>
</dbReference>
<dbReference type="PANTHER" id="PTHR36838:SF3">
    <property type="entry name" value="TRANSPORTER AUXIN EFFLUX CARRIER EC FAMILY"/>
    <property type="match status" value="1"/>
</dbReference>
<feature type="transmembrane region" description="Helical" evidence="2">
    <location>
        <begin position="60"/>
        <end position="81"/>
    </location>
</feature>
<sequence length="306" mass="31947">MNALFEVALKIAPALAYVGIGYVAKRYTALKQRSVANFLFYALIPLIVFKGAAFSDISKFAGIAAASFAFGCACAFAAYPLRTIFQGAVRPGMLMCLFSCFNIGWFGIPVVLATLGEEAARVMTALYVGGTLYGNTIGYVLASATAPKFLAVLRKLLAIPALHGFLLAVALQSFPATLNGISSSSLASSVLGLAAFLTSLCGMGLVGMSIVGVKAKADLSAVLKLLGFRIALTSVLAALVVVLSQALGVGTNLDRRIFLLLPCLPIAANLLVFVSKAEEESRFVGLALFASTLASFLILPLGFLLL</sequence>
<comment type="caution">
    <text evidence="3">The sequence shown here is derived from an EMBL/GenBank/DDBJ whole genome shotgun (WGS) entry which is preliminary data.</text>
</comment>
<proteinExistence type="predicted"/>
<evidence type="ECO:0000256" key="2">
    <source>
        <dbReference type="SAM" id="Phobius"/>
    </source>
</evidence>
<feature type="transmembrane region" description="Helical" evidence="2">
    <location>
        <begin position="35"/>
        <end position="54"/>
    </location>
</feature>
<evidence type="ECO:0000313" key="4">
    <source>
        <dbReference type="Proteomes" id="UP000035170"/>
    </source>
</evidence>
<feature type="transmembrane region" description="Helical" evidence="2">
    <location>
        <begin position="286"/>
        <end position="305"/>
    </location>
</feature>
<keyword evidence="4" id="KW-1185">Reference proteome</keyword>
<organism evidence="3 4">
    <name type="scientific">Variovorax paradoxus</name>
    <dbReference type="NCBI Taxonomy" id="34073"/>
    <lineage>
        <taxon>Bacteria</taxon>
        <taxon>Pseudomonadati</taxon>
        <taxon>Pseudomonadota</taxon>
        <taxon>Betaproteobacteria</taxon>
        <taxon>Burkholderiales</taxon>
        <taxon>Comamonadaceae</taxon>
        <taxon>Variovorax</taxon>
    </lineage>
</organism>
<keyword evidence="2" id="KW-0472">Membrane</keyword>
<feature type="transmembrane region" description="Helical" evidence="2">
    <location>
        <begin position="93"/>
        <end position="112"/>
    </location>
</feature>